<dbReference type="OrthoDB" id="5430278at2"/>
<evidence type="ECO:0000313" key="2">
    <source>
        <dbReference type="EMBL" id="GAD87988.1"/>
    </source>
</evidence>
<evidence type="ECO:0000256" key="1">
    <source>
        <dbReference type="SAM" id="Phobius"/>
    </source>
</evidence>
<evidence type="ECO:0000313" key="3">
    <source>
        <dbReference type="Proteomes" id="UP000017800"/>
    </source>
</evidence>
<feature type="transmembrane region" description="Helical" evidence="1">
    <location>
        <begin position="247"/>
        <end position="267"/>
    </location>
</feature>
<gene>
    <name evidence="2" type="ORF">VHA01S_003_00640</name>
</gene>
<feature type="transmembrane region" description="Helical" evidence="1">
    <location>
        <begin position="72"/>
        <end position="95"/>
    </location>
</feature>
<name>V5FAA0_9VIBR</name>
<feature type="transmembrane region" description="Helical" evidence="1">
    <location>
        <begin position="115"/>
        <end position="135"/>
    </location>
</feature>
<dbReference type="Proteomes" id="UP000017800">
    <property type="component" value="Unassembled WGS sequence"/>
</dbReference>
<feature type="transmembrane region" description="Helical" evidence="1">
    <location>
        <begin position="147"/>
        <end position="167"/>
    </location>
</feature>
<dbReference type="RefSeq" id="WP_023402414.1">
    <property type="nucleotide sequence ID" value="NZ_BAUJ01000003.1"/>
</dbReference>
<keyword evidence="1" id="KW-0472">Membrane</keyword>
<feature type="transmembrane region" description="Helical" evidence="1">
    <location>
        <begin position="205"/>
        <end position="223"/>
    </location>
</feature>
<organism evidence="2 3">
    <name type="scientific">Vibrio halioticoli NBRC 102217</name>
    <dbReference type="NCBI Taxonomy" id="1219072"/>
    <lineage>
        <taxon>Bacteria</taxon>
        <taxon>Pseudomonadati</taxon>
        <taxon>Pseudomonadota</taxon>
        <taxon>Gammaproteobacteria</taxon>
        <taxon>Vibrionales</taxon>
        <taxon>Vibrionaceae</taxon>
        <taxon>Vibrio</taxon>
    </lineage>
</organism>
<dbReference type="AlphaFoldDB" id="V5FAA0"/>
<protein>
    <submittedName>
        <fullName evidence="2">Uncharacterized protein</fullName>
    </submittedName>
</protein>
<dbReference type="eggNOG" id="ENOG5031P7Z">
    <property type="taxonomic scope" value="Bacteria"/>
</dbReference>
<sequence length="274" mass="31703">MSIFENVHKIKHPTLTKENWGEKQPLKRMNLLGKEVDISQPSSTFWVYLLGVLVTLAGVVFLVMNEGEMSRIWWGISLVLWGVGALIAGTSYQAFGYEMKAKYRDECSWTTWWEVIYLIFQQVSMNAMVVAIAYTSIPQTSIWFDIFLWYAGILTVAYTIITFWGAFTATQSVITFEFMMMASLPSFIAFCLINTVSYIKTGATYDLLCMISWVLIFSSYYFFDKYWKKGIGEILWEKGIWFSENDVLHVILVVWSILMFFLPAYTFDLTVVAH</sequence>
<proteinExistence type="predicted"/>
<keyword evidence="1" id="KW-1133">Transmembrane helix</keyword>
<dbReference type="EMBL" id="BAUJ01000003">
    <property type="protein sequence ID" value="GAD87988.1"/>
    <property type="molecule type" value="Genomic_DNA"/>
</dbReference>
<reference evidence="2 3" key="1">
    <citation type="submission" date="2013-11" db="EMBL/GenBank/DDBJ databases">
        <title>Whole genome shotgun sequence of Vibrio halioticoli NBRC 102217.</title>
        <authorList>
            <person name="Isaki S."/>
            <person name="Kimura A."/>
            <person name="Ohji S."/>
            <person name="Hosoyama A."/>
            <person name="Fujita N."/>
            <person name="Hashimoto M."/>
            <person name="Hosoyama Y."/>
            <person name="Yamazoe A."/>
        </authorList>
    </citation>
    <scope>NUCLEOTIDE SEQUENCE [LARGE SCALE GENOMIC DNA]</scope>
    <source>
        <strain evidence="2 3">NBRC 102217</strain>
    </source>
</reference>
<feature type="transmembrane region" description="Helical" evidence="1">
    <location>
        <begin position="45"/>
        <end position="65"/>
    </location>
</feature>
<accession>V5FAA0</accession>
<keyword evidence="1" id="KW-0812">Transmembrane</keyword>
<comment type="caution">
    <text evidence="2">The sequence shown here is derived from an EMBL/GenBank/DDBJ whole genome shotgun (WGS) entry which is preliminary data.</text>
</comment>
<feature type="transmembrane region" description="Helical" evidence="1">
    <location>
        <begin position="173"/>
        <end position="193"/>
    </location>
</feature>
<keyword evidence="3" id="KW-1185">Reference proteome</keyword>